<organism evidence="1 2">
    <name type="scientific">Priestia veravalensis</name>
    <dbReference type="NCBI Taxonomy" id="1414648"/>
    <lineage>
        <taxon>Bacteria</taxon>
        <taxon>Bacillati</taxon>
        <taxon>Bacillota</taxon>
        <taxon>Bacilli</taxon>
        <taxon>Bacillales</taxon>
        <taxon>Bacillaceae</taxon>
        <taxon>Priestia</taxon>
    </lineage>
</organism>
<evidence type="ECO:0000313" key="1">
    <source>
        <dbReference type="EMBL" id="KSU88502.1"/>
    </source>
</evidence>
<reference evidence="1 2" key="1">
    <citation type="submission" date="2015-11" db="EMBL/GenBank/DDBJ databases">
        <title>Bacillus caseinolyticus sp nov.</title>
        <authorList>
            <person name="Dastager S.G."/>
            <person name="Mawlankar R."/>
        </authorList>
    </citation>
    <scope>NUCLEOTIDE SEQUENCE [LARGE SCALE GENOMIC DNA]</scope>
    <source>
        <strain evidence="1 2">SGD-V-76</strain>
    </source>
</reference>
<dbReference type="RefSeq" id="WP_025908541.1">
    <property type="nucleotide sequence ID" value="NZ_KQ758638.1"/>
</dbReference>
<dbReference type="AlphaFoldDB" id="A0A0V8JNB7"/>
<dbReference type="PANTHER" id="PTHR32432:SF3">
    <property type="entry name" value="ETHANOLAMINE UTILIZATION PROTEIN EUTJ"/>
    <property type="match status" value="1"/>
</dbReference>
<dbReference type="Gene3D" id="3.30.420.40">
    <property type="match status" value="2"/>
</dbReference>
<dbReference type="InterPro" id="IPR050696">
    <property type="entry name" value="FtsA/MreB"/>
</dbReference>
<dbReference type="Gene3D" id="3.30.1490.300">
    <property type="match status" value="1"/>
</dbReference>
<comment type="caution">
    <text evidence="1">The sequence shown here is derived from an EMBL/GenBank/DDBJ whole genome shotgun (WGS) entry which is preliminary data.</text>
</comment>
<dbReference type="PANTHER" id="PTHR32432">
    <property type="entry name" value="CELL DIVISION PROTEIN FTSA-RELATED"/>
    <property type="match status" value="1"/>
</dbReference>
<dbReference type="Pfam" id="PF11104">
    <property type="entry name" value="PilM_2"/>
    <property type="match status" value="1"/>
</dbReference>
<dbReference type="EMBL" id="LNQP01000022">
    <property type="protein sequence ID" value="KSU88502.1"/>
    <property type="molecule type" value="Genomic_DNA"/>
</dbReference>
<keyword evidence="2" id="KW-1185">Reference proteome</keyword>
<protein>
    <recommendedName>
        <fullName evidence="3">Type IV pilus assembly protein PilM</fullName>
    </recommendedName>
</protein>
<dbReference type="InterPro" id="IPR005883">
    <property type="entry name" value="PilM"/>
</dbReference>
<proteinExistence type="predicted"/>
<dbReference type="Proteomes" id="UP000053681">
    <property type="component" value="Unassembled WGS sequence"/>
</dbReference>
<gene>
    <name evidence="1" type="ORF">AS180_07360</name>
</gene>
<accession>A0A0V8JNB7</accession>
<evidence type="ECO:0000313" key="2">
    <source>
        <dbReference type="Proteomes" id="UP000053681"/>
    </source>
</evidence>
<evidence type="ECO:0008006" key="3">
    <source>
        <dbReference type="Google" id="ProtNLM"/>
    </source>
</evidence>
<sequence length="330" mass="38479">MALRLPSMKSKIGNLIIKDHVIRYIEVKQASPVVISKQHERHLPHGLIQQGKIVDEESLLFILDECVRDWKIKKMKVRFIVPDNQVVIRQQQLPEHVKEEEIRTYLFMELGATIHLPFEEAIFDYVIHQKTEKQTEITLFAAREDTVVSYMELMKKAKLKPVVADLSSLSTYRLFFQADLVRSQAHYMVLQVDSFSMNASLFANHRPVFMRHMSVGEYCNGWTVEQEGDKTSLQFYGDKHEQIQAFYEAIQELERIVSFYQFSINKGEQLISKVFVTGDHPYIHELMEQMQEAVSIPFEVINHGMSRQELIDDVKPSFHLPLGLALKEVR</sequence>
<name>A0A0V8JNB7_9BACI</name>